<feature type="compositionally biased region" description="Low complexity" evidence="1">
    <location>
        <begin position="40"/>
        <end position="52"/>
    </location>
</feature>
<dbReference type="InterPro" id="IPR041457">
    <property type="entry name" value="CxC2_KDZ-assoc"/>
</dbReference>
<evidence type="ECO:0000313" key="4">
    <source>
        <dbReference type="Proteomes" id="UP000298030"/>
    </source>
</evidence>
<feature type="region of interest" description="Disordered" evidence="1">
    <location>
        <begin position="943"/>
        <end position="970"/>
    </location>
</feature>
<dbReference type="PANTHER" id="PTHR33096">
    <property type="entry name" value="CXC2 DOMAIN-CONTAINING PROTEIN"/>
    <property type="match status" value="1"/>
</dbReference>
<gene>
    <name evidence="3" type="ORF">FA13DRAFT_1754893</name>
</gene>
<dbReference type="AlphaFoldDB" id="A0A4Y7TC10"/>
<dbReference type="Proteomes" id="UP000298030">
    <property type="component" value="Unassembled WGS sequence"/>
</dbReference>
<evidence type="ECO:0000256" key="1">
    <source>
        <dbReference type="SAM" id="MobiDB-lite"/>
    </source>
</evidence>
<evidence type="ECO:0000313" key="3">
    <source>
        <dbReference type="EMBL" id="TEB31109.1"/>
    </source>
</evidence>
<dbReference type="InterPro" id="IPR040521">
    <property type="entry name" value="KDZ"/>
</dbReference>
<dbReference type="OrthoDB" id="3056576at2759"/>
<evidence type="ECO:0000259" key="2">
    <source>
        <dbReference type="Pfam" id="PF18803"/>
    </source>
</evidence>
<feature type="compositionally biased region" description="Basic and acidic residues" evidence="1">
    <location>
        <begin position="946"/>
        <end position="957"/>
    </location>
</feature>
<feature type="region of interest" description="Disordered" evidence="1">
    <location>
        <begin position="398"/>
        <end position="418"/>
    </location>
</feature>
<protein>
    <recommendedName>
        <fullName evidence="2">CxC2-like cysteine cluster KDZ transposase-associated domain-containing protein</fullName>
    </recommendedName>
</protein>
<feature type="domain" description="CxC2-like cysteine cluster KDZ transposase-associated" evidence="2">
    <location>
        <begin position="185"/>
        <end position="287"/>
    </location>
</feature>
<dbReference type="Pfam" id="PF18803">
    <property type="entry name" value="CxC2"/>
    <property type="match status" value="1"/>
</dbReference>
<organism evidence="3 4">
    <name type="scientific">Coprinellus micaceus</name>
    <name type="common">Glistening ink-cap mushroom</name>
    <name type="synonym">Coprinus micaceus</name>
    <dbReference type="NCBI Taxonomy" id="71717"/>
    <lineage>
        <taxon>Eukaryota</taxon>
        <taxon>Fungi</taxon>
        <taxon>Dikarya</taxon>
        <taxon>Basidiomycota</taxon>
        <taxon>Agaricomycotina</taxon>
        <taxon>Agaricomycetes</taxon>
        <taxon>Agaricomycetidae</taxon>
        <taxon>Agaricales</taxon>
        <taxon>Agaricineae</taxon>
        <taxon>Psathyrellaceae</taxon>
        <taxon>Coprinellus</taxon>
    </lineage>
</organism>
<name>A0A4Y7TC10_COPMI</name>
<accession>A0A4Y7TC10</accession>
<sequence>MSGRASKAARLRKAEERVKKNATSEDPRHHTPAVLHVTHASGASSDQSSPSLAKRDSKGGDLASSALPVPPLSVDTDIHPDPPKASHSSSPSQTTMLVDEFQACIPQILDLLIEAQNRTVGLLEDCTCGHGKCTVTCFDCTQYPVTCESCFVAAHKHHPLHWAEVWTSKLGCFVRHDISALSPSFSVHLGHDGDRCPFSDPSEGGKAIDITLITGNGVHRTRVRFCSCHGIPDQFSQLMKAGFFPATVKQPRTAFSFSVLDQFQRLQLQCKAAAYDFCATLRRATDDAFTSKVPDIFPQFVIVMQIWRVVTAMKRLGQAHGIDEILRHRRQGNLVVHCPVCPEPHFNIATNWQTIPEHLCQLQLAADGNHQANQYSKNTDPLIRSLFAGRAHFPTDEELKSHLSPTPGSEPDAEKSTCTHLNAADKQDRKKFKNMDITGVVSVQCSHVFIKSMVDLQLGEKYVLITFTCASRLPWLPYLRFTNMDLAYLLALELYRVLDVSEFSLRHITSCDLILSYDIACGYLRHIIARFLRKWPALVEAVTRTQGIIPTVHIQNHQDNCMYLFSQVYKSNTGHFHGEMVEQYWVELNQLGPQTRQMNSGHRHHCIIDHNNAWGWEKTKQIHGRLEADVVHARVTYQQHKIRFDTLCVLHTDKLTTWNKLDWDERSMRGKEVECVYWQSQSKVPSQSAILEALLSEESRPPASTVALSSESTSVAELLDEGIAIQSAQRELERKIQQHQDHSTVVAEGEIPGNTRRLRKRIEDWRTQQHIFMPQVSANVLHQNADSLSAEKERLFLPSDYTKKQRGELELAHPTDIESQLQEGLAFDAIKSVQQYVKCLDELKFDKRLNAHYNANRLSLIALNSSSTARSFPMLTLEDTQRCSASAKRALGDSQRFDGTIWGLGFKLPRPATVAGVGASAYVPVPLAYDVSTQGAHKILKRKALAKPEDDSGSDPKRAKKPGTMGPAANDTAKVINMEDGWIWRLGGVGNLTPQQVKEWEEEGDWVHWFCTKAEMERWCEQWEIKLVEFVRCIKSFSTTANTWTELASEHPSPSYAIYARKKSAVYRQMCHNVETSFASVQVGEPITYRRGEDIVAYIIRHRQTEIGQFHPQYL</sequence>
<feature type="region of interest" description="Disordered" evidence="1">
    <location>
        <begin position="1"/>
        <end position="92"/>
    </location>
</feature>
<feature type="compositionally biased region" description="Basic and acidic residues" evidence="1">
    <location>
        <begin position="12"/>
        <end position="29"/>
    </location>
</feature>
<keyword evidence="4" id="KW-1185">Reference proteome</keyword>
<dbReference type="EMBL" id="QPFP01000020">
    <property type="protein sequence ID" value="TEB31109.1"/>
    <property type="molecule type" value="Genomic_DNA"/>
</dbReference>
<proteinExistence type="predicted"/>
<comment type="caution">
    <text evidence="3">The sequence shown here is derived from an EMBL/GenBank/DDBJ whole genome shotgun (WGS) entry which is preliminary data.</text>
</comment>
<dbReference type="STRING" id="71717.A0A4Y7TC10"/>
<reference evidence="3 4" key="1">
    <citation type="journal article" date="2019" name="Nat. Ecol. Evol.">
        <title>Megaphylogeny resolves global patterns of mushroom evolution.</title>
        <authorList>
            <person name="Varga T."/>
            <person name="Krizsan K."/>
            <person name="Foldi C."/>
            <person name="Dima B."/>
            <person name="Sanchez-Garcia M."/>
            <person name="Sanchez-Ramirez S."/>
            <person name="Szollosi G.J."/>
            <person name="Szarkandi J.G."/>
            <person name="Papp V."/>
            <person name="Albert L."/>
            <person name="Andreopoulos W."/>
            <person name="Angelini C."/>
            <person name="Antonin V."/>
            <person name="Barry K.W."/>
            <person name="Bougher N.L."/>
            <person name="Buchanan P."/>
            <person name="Buyck B."/>
            <person name="Bense V."/>
            <person name="Catcheside P."/>
            <person name="Chovatia M."/>
            <person name="Cooper J."/>
            <person name="Damon W."/>
            <person name="Desjardin D."/>
            <person name="Finy P."/>
            <person name="Geml J."/>
            <person name="Haridas S."/>
            <person name="Hughes K."/>
            <person name="Justo A."/>
            <person name="Karasinski D."/>
            <person name="Kautmanova I."/>
            <person name="Kiss B."/>
            <person name="Kocsube S."/>
            <person name="Kotiranta H."/>
            <person name="LaButti K.M."/>
            <person name="Lechner B.E."/>
            <person name="Liimatainen K."/>
            <person name="Lipzen A."/>
            <person name="Lukacs Z."/>
            <person name="Mihaltcheva S."/>
            <person name="Morgado L.N."/>
            <person name="Niskanen T."/>
            <person name="Noordeloos M.E."/>
            <person name="Ohm R.A."/>
            <person name="Ortiz-Santana B."/>
            <person name="Ovrebo C."/>
            <person name="Racz N."/>
            <person name="Riley R."/>
            <person name="Savchenko A."/>
            <person name="Shiryaev A."/>
            <person name="Soop K."/>
            <person name="Spirin V."/>
            <person name="Szebenyi C."/>
            <person name="Tomsovsky M."/>
            <person name="Tulloss R.E."/>
            <person name="Uehling J."/>
            <person name="Grigoriev I.V."/>
            <person name="Vagvolgyi C."/>
            <person name="Papp T."/>
            <person name="Martin F.M."/>
            <person name="Miettinen O."/>
            <person name="Hibbett D.S."/>
            <person name="Nagy L.G."/>
        </authorList>
    </citation>
    <scope>NUCLEOTIDE SEQUENCE [LARGE SCALE GENOMIC DNA]</scope>
    <source>
        <strain evidence="3 4">FP101781</strain>
    </source>
</reference>
<dbReference type="PANTHER" id="PTHR33096:SF1">
    <property type="entry name" value="CXC1-LIKE CYSTEINE CLUSTER ASSOCIATED WITH KDZ TRANSPOSASES DOMAIN-CONTAINING PROTEIN"/>
    <property type="match status" value="1"/>
</dbReference>
<dbReference type="Pfam" id="PF18758">
    <property type="entry name" value="KDZ"/>
    <property type="match status" value="1"/>
</dbReference>